<dbReference type="InterPro" id="IPR009080">
    <property type="entry name" value="tRNAsynth_Ia_anticodon-bd"/>
</dbReference>
<accession>A0ABU3DIQ1</accession>
<dbReference type="PANTHER" id="PTHR11956">
    <property type="entry name" value="ARGINYL-TRNA SYNTHETASE"/>
    <property type="match status" value="1"/>
</dbReference>
<dbReference type="SUPFAM" id="SSF52374">
    <property type="entry name" value="Nucleotidylyl transferase"/>
    <property type="match status" value="1"/>
</dbReference>
<keyword evidence="6 9" id="KW-0648">Protein biosynthesis</keyword>
<evidence type="ECO:0000256" key="9">
    <source>
        <dbReference type="HAMAP-Rule" id="MF_00123"/>
    </source>
</evidence>
<evidence type="ECO:0000256" key="4">
    <source>
        <dbReference type="ARBA" id="ARBA00022741"/>
    </source>
</evidence>
<dbReference type="EC" id="6.1.1.19" evidence="9"/>
<dbReference type="EMBL" id="JAVRHL010000003">
    <property type="protein sequence ID" value="MDT0683596.1"/>
    <property type="molecule type" value="Genomic_DNA"/>
</dbReference>
<dbReference type="HAMAP" id="MF_00123">
    <property type="entry name" value="Arg_tRNA_synth"/>
    <property type="match status" value="1"/>
</dbReference>
<feature type="domain" description="Arginyl tRNA synthetase N-terminal" evidence="12">
    <location>
        <begin position="5"/>
        <end position="94"/>
    </location>
</feature>
<dbReference type="Pfam" id="PF00750">
    <property type="entry name" value="tRNA-synt_1d"/>
    <property type="match status" value="1"/>
</dbReference>
<dbReference type="SUPFAM" id="SSF55190">
    <property type="entry name" value="Arginyl-tRNA synthetase (ArgRS), N-terminal 'additional' domain"/>
    <property type="match status" value="1"/>
</dbReference>
<evidence type="ECO:0000256" key="5">
    <source>
        <dbReference type="ARBA" id="ARBA00022840"/>
    </source>
</evidence>
<dbReference type="InterPro" id="IPR005148">
    <property type="entry name" value="Arg-tRNA-synth_N"/>
</dbReference>
<evidence type="ECO:0000259" key="12">
    <source>
        <dbReference type="SMART" id="SM01016"/>
    </source>
</evidence>
<dbReference type="PRINTS" id="PR01038">
    <property type="entry name" value="TRNASYNTHARG"/>
</dbReference>
<organism evidence="13 14">
    <name type="scientific">Tropicimonas omnivorans</name>
    <dbReference type="NCBI Taxonomy" id="3075590"/>
    <lineage>
        <taxon>Bacteria</taxon>
        <taxon>Pseudomonadati</taxon>
        <taxon>Pseudomonadota</taxon>
        <taxon>Alphaproteobacteria</taxon>
        <taxon>Rhodobacterales</taxon>
        <taxon>Roseobacteraceae</taxon>
        <taxon>Tropicimonas</taxon>
    </lineage>
</organism>
<comment type="subunit">
    <text evidence="9">Monomer.</text>
</comment>
<dbReference type="Pfam" id="PF05746">
    <property type="entry name" value="DALR_1"/>
    <property type="match status" value="1"/>
</dbReference>
<evidence type="ECO:0000256" key="10">
    <source>
        <dbReference type="RuleBase" id="RU363038"/>
    </source>
</evidence>
<dbReference type="InterPro" id="IPR036695">
    <property type="entry name" value="Arg-tRNA-synth_N_sf"/>
</dbReference>
<dbReference type="Gene3D" id="1.10.730.10">
    <property type="entry name" value="Isoleucyl-tRNA Synthetase, Domain 1"/>
    <property type="match status" value="1"/>
</dbReference>
<comment type="catalytic activity">
    <reaction evidence="8 9">
        <text>tRNA(Arg) + L-arginine + ATP = L-arginyl-tRNA(Arg) + AMP + diphosphate</text>
        <dbReference type="Rhea" id="RHEA:20301"/>
        <dbReference type="Rhea" id="RHEA-COMP:9658"/>
        <dbReference type="Rhea" id="RHEA-COMP:9673"/>
        <dbReference type="ChEBI" id="CHEBI:30616"/>
        <dbReference type="ChEBI" id="CHEBI:32682"/>
        <dbReference type="ChEBI" id="CHEBI:33019"/>
        <dbReference type="ChEBI" id="CHEBI:78442"/>
        <dbReference type="ChEBI" id="CHEBI:78513"/>
        <dbReference type="ChEBI" id="CHEBI:456215"/>
        <dbReference type="EC" id="6.1.1.19"/>
    </reaction>
</comment>
<dbReference type="InterPro" id="IPR014729">
    <property type="entry name" value="Rossmann-like_a/b/a_fold"/>
</dbReference>
<dbReference type="InterPro" id="IPR001412">
    <property type="entry name" value="aa-tRNA-synth_I_CS"/>
</dbReference>
<dbReference type="PANTHER" id="PTHR11956:SF5">
    <property type="entry name" value="ARGININE--TRNA LIGASE, CYTOPLASMIC"/>
    <property type="match status" value="1"/>
</dbReference>
<dbReference type="Gene3D" id="3.40.50.620">
    <property type="entry name" value="HUPs"/>
    <property type="match status" value="1"/>
</dbReference>
<name>A0ABU3DIQ1_9RHOB</name>
<protein>
    <recommendedName>
        <fullName evidence="9">Arginine--tRNA ligase</fullName>
        <ecNumber evidence="9">6.1.1.19</ecNumber>
    </recommendedName>
    <alternativeName>
        <fullName evidence="9">Arginyl-tRNA synthetase</fullName>
        <shortName evidence="9">ArgRS</shortName>
    </alternativeName>
</protein>
<dbReference type="InterPro" id="IPR001278">
    <property type="entry name" value="Arg-tRNA-ligase"/>
</dbReference>
<evidence type="ECO:0000259" key="11">
    <source>
        <dbReference type="SMART" id="SM00836"/>
    </source>
</evidence>
<dbReference type="SUPFAM" id="SSF47323">
    <property type="entry name" value="Anticodon-binding domain of a subclass of class I aminoacyl-tRNA synthetases"/>
    <property type="match status" value="1"/>
</dbReference>
<dbReference type="SMART" id="SM01016">
    <property type="entry name" value="Arg_tRNA_synt_N"/>
    <property type="match status" value="1"/>
</dbReference>
<evidence type="ECO:0000256" key="3">
    <source>
        <dbReference type="ARBA" id="ARBA00022598"/>
    </source>
</evidence>
<evidence type="ECO:0000256" key="2">
    <source>
        <dbReference type="ARBA" id="ARBA00022490"/>
    </source>
</evidence>
<dbReference type="InterPro" id="IPR035684">
    <property type="entry name" value="ArgRS_core"/>
</dbReference>
<feature type="domain" description="DALR anticodon binding" evidence="11">
    <location>
        <begin position="451"/>
        <end position="581"/>
    </location>
</feature>
<sequence>MNLYADIRTLVIAELDTLVREGVLPDGLDFGAVAVEPPRDVAHGDMATNAAMVLAKPAGLKPRDIAEALAPKLLADPRIETADIAGPGFLNLRLAASSWAELTRAILEAGLDYGKSDMGSGTKVNIEFVSANPTGPMHVGHARGAVFGDALAGLLDYAGYEVTREYYINDGGAQVDVLARSVYLRYLEAHGQEVAFEEGTYPGDYLVPVGEALRDEVGDAFVGTPEHFWLEKVREFATAAMMERIRSDLASLGVSFDHFFSEKSLYGTGKIETAIDWLSGKGLIYDGVLEPPKGKVPEDWEPREQTLFRSTEHGDDVDRPIRKSDGSWTYFAPDIAYHYDKIERGYDQLVDVLGADHGGYVKRMKAAVSALSEGRVPLDVKLIQLVRLIKDGKDFKMSKRSGTFVGLRDVVEQVGPDVARFVMLTRKNDAPLEFDFDKVMEQSKDNAVFYVQYAHARICSVLRKAEEAGIEGLGDGSLAAADLSVNAHPAEAALAAKLGEWPRIVEIAARTHEPHRIAFYLYDLAGQFHALWNRGNEDHSLRFLQEGDPDTTRAKIALARANAVVIANGLGILGVTPADEMR</sequence>
<dbReference type="CDD" id="cd00671">
    <property type="entry name" value="ArgRS_core"/>
    <property type="match status" value="1"/>
</dbReference>
<evidence type="ECO:0000313" key="13">
    <source>
        <dbReference type="EMBL" id="MDT0683596.1"/>
    </source>
</evidence>
<dbReference type="SMART" id="SM00836">
    <property type="entry name" value="DALR_1"/>
    <property type="match status" value="1"/>
</dbReference>
<feature type="short sequence motif" description="'HIGH' region" evidence="9">
    <location>
        <begin position="131"/>
        <end position="141"/>
    </location>
</feature>
<keyword evidence="5 9" id="KW-0067">ATP-binding</keyword>
<dbReference type="Proteomes" id="UP001265259">
    <property type="component" value="Unassembled WGS sequence"/>
</dbReference>
<dbReference type="PROSITE" id="PS00178">
    <property type="entry name" value="AA_TRNA_LIGASE_I"/>
    <property type="match status" value="1"/>
</dbReference>
<reference evidence="13 14" key="1">
    <citation type="submission" date="2023-09" db="EMBL/GenBank/DDBJ databases">
        <authorList>
            <person name="Rey-Velasco X."/>
        </authorList>
    </citation>
    <scope>NUCLEOTIDE SEQUENCE [LARGE SCALE GENOMIC DNA]</scope>
    <source>
        <strain evidence="13 14">F158</strain>
    </source>
</reference>
<keyword evidence="2 9" id="KW-0963">Cytoplasm</keyword>
<comment type="similarity">
    <text evidence="1 9 10">Belongs to the class-I aminoacyl-tRNA synthetase family.</text>
</comment>
<evidence type="ECO:0000256" key="7">
    <source>
        <dbReference type="ARBA" id="ARBA00023146"/>
    </source>
</evidence>
<proteinExistence type="inferred from homology"/>
<comment type="caution">
    <text evidence="13">The sequence shown here is derived from an EMBL/GenBank/DDBJ whole genome shotgun (WGS) entry which is preliminary data.</text>
</comment>
<keyword evidence="14" id="KW-1185">Reference proteome</keyword>
<dbReference type="InterPro" id="IPR008909">
    <property type="entry name" value="DALR_anticod-bd"/>
</dbReference>
<dbReference type="NCBIfam" id="TIGR00456">
    <property type="entry name" value="argS"/>
    <property type="match status" value="1"/>
</dbReference>
<dbReference type="Gene3D" id="3.30.1360.70">
    <property type="entry name" value="Arginyl tRNA synthetase N-terminal domain"/>
    <property type="match status" value="1"/>
</dbReference>
<dbReference type="Pfam" id="PF03485">
    <property type="entry name" value="Arg_tRNA_synt_N"/>
    <property type="match status" value="1"/>
</dbReference>
<keyword evidence="4 9" id="KW-0547">Nucleotide-binding</keyword>
<keyword evidence="3 9" id="KW-0436">Ligase</keyword>
<keyword evidence="7 9" id="KW-0030">Aminoacyl-tRNA synthetase</keyword>
<evidence type="ECO:0000256" key="6">
    <source>
        <dbReference type="ARBA" id="ARBA00022917"/>
    </source>
</evidence>
<dbReference type="RefSeq" id="WP_311692297.1">
    <property type="nucleotide sequence ID" value="NZ_JAVRHL010000003.1"/>
</dbReference>
<evidence type="ECO:0000256" key="8">
    <source>
        <dbReference type="ARBA" id="ARBA00049339"/>
    </source>
</evidence>
<evidence type="ECO:0000313" key="14">
    <source>
        <dbReference type="Proteomes" id="UP001265259"/>
    </source>
</evidence>
<evidence type="ECO:0000256" key="1">
    <source>
        <dbReference type="ARBA" id="ARBA00005594"/>
    </source>
</evidence>
<comment type="subcellular location">
    <subcellularLocation>
        <location evidence="9">Cytoplasm</location>
    </subcellularLocation>
</comment>
<dbReference type="GO" id="GO:0004814">
    <property type="term" value="F:arginine-tRNA ligase activity"/>
    <property type="evidence" value="ECO:0007669"/>
    <property type="project" value="UniProtKB-EC"/>
</dbReference>
<gene>
    <name evidence="9 13" type="primary">argS</name>
    <name evidence="13" type="ORF">RM543_12945</name>
</gene>